<gene>
    <name evidence="1" type="ORF">KUG47_13265</name>
</gene>
<dbReference type="PANTHER" id="PTHR21013:SF10">
    <property type="entry name" value="ATP SYNTHASE MITOCHONDRIAL F1 COMPLEX ASSEMBLY FACTOR 2"/>
    <property type="match status" value="1"/>
</dbReference>
<dbReference type="GO" id="GO:0043461">
    <property type="term" value="P:proton-transporting ATP synthase complex assembly"/>
    <property type="evidence" value="ECO:0007669"/>
    <property type="project" value="InterPro"/>
</dbReference>
<accession>A0A949UVW4</accession>
<organism evidence="1 2">
    <name type="scientific">Falsochrobactrum tianjinense</name>
    <dbReference type="NCBI Taxonomy" id="2706015"/>
    <lineage>
        <taxon>Bacteria</taxon>
        <taxon>Pseudomonadati</taxon>
        <taxon>Pseudomonadota</taxon>
        <taxon>Alphaproteobacteria</taxon>
        <taxon>Hyphomicrobiales</taxon>
        <taxon>Brucellaceae</taxon>
        <taxon>Falsochrobactrum</taxon>
    </lineage>
</organism>
<dbReference type="PANTHER" id="PTHR21013">
    <property type="entry name" value="ATP SYNTHASE MITOCHONDRIAL F1 COMPLEX ASSEMBLY FACTOR 2/ATP12 PROTEIN, MITOCHONDRIAL PRECURSOR"/>
    <property type="match status" value="1"/>
</dbReference>
<proteinExistence type="predicted"/>
<dbReference type="Proteomes" id="UP000752297">
    <property type="component" value="Unassembled WGS sequence"/>
</dbReference>
<name>A0A949UVW4_9HYPH</name>
<dbReference type="EMBL" id="JAHRVA010000006">
    <property type="protein sequence ID" value="MBV2144463.1"/>
    <property type="molecule type" value="Genomic_DNA"/>
</dbReference>
<comment type="caution">
    <text evidence="1">The sequence shown here is derived from an EMBL/GenBank/DDBJ whole genome shotgun (WGS) entry which is preliminary data.</text>
</comment>
<dbReference type="RefSeq" id="WP_217678463.1">
    <property type="nucleotide sequence ID" value="NZ_JAHRVA010000006.1"/>
</dbReference>
<reference evidence="1 2" key="1">
    <citation type="submission" date="2021-06" db="EMBL/GenBank/DDBJ databases">
        <title>Falsochrobactrum tianjin sp.nov., a new petroleum-degrading bacteria isolated from oily soils.</title>
        <authorList>
            <person name="Chen G."/>
            <person name="Chen H."/>
            <person name="Tian J."/>
            <person name="Qing J."/>
            <person name="Zhong L."/>
            <person name="Ma W."/>
            <person name="Song Y."/>
            <person name="Cui X."/>
            <person name="Yan B."/>
        </authorList>
    </citation>
    <scope>NUCLEOTIDE SEQUENCE [LARGE SCALE GENOMIC DNA]</scope>
    <source>
        <strain evidence="1 2">TDYN1</strain>
    </source>
</reference>
<evidence type="ECO:0000313" key="1">
    <source>
        <dbReference type="EMBL" id="MBV2144463.1"/>
    </source>
</evidence>
<evidence type="ECO:0000313" key="2">
    <source>
        <dbReference type="Proteomes" id="UP000752297"/>
    </source>
</evidence>
<dbReference type="Pfam" id="PF07542">
    <property type="entry name" value="ATP12"/>
    <property type="match status" value="1"/>
</dbReference>
<keyword evidence="2" id="KW-1185">Reference proteome</keyword>
<sequence>MRDILNDLETGKHLSDENPIVRAQKQMQAQLPKRFYEKAEVAEADGGFAVHLDGRPVRTPARSLLLLPTGPAAEIVAREFRAQEKTIDPGKMPATRLVNTAIDGIAQDPQAVFEDILRFAGTDMICYRTDSPKELVARQTERWDPLIDWMEGLGARFSLAEGVMHIEQPREALTAFGIHLSAFQHPVALASMHTMTTLTGSAIIALAIAKGELSAEEGWLRAHIDEDWTTEQWGEDAEAKARRAIRESEMMVAARLLRAL</sequence>
<dbReference type="InterPro" id="IPR011419">
    <property type="entry name" value="ATP12_ATP_synth-F1-assembly"/>
</dbReference>
<protein>
    <submittedName>
        <fullName evidence="1">ATP12 family chaperone protein</fullName>
    </submittedName>
</protein>
<dbReference type="AlphaFoldDB" id="A0A949UVW4"/>